<reference evidence="3" key="1">
    <citation type="submission" date="2018-12" db="EMBL/GenBank/DDBJ databases">
        <title>Complete genome sequence of Roseovarius sp. MME-070.</title>
        <authorList>
            <person name="Nam Y.-D."/>
            <person name="Kang J."/>
            <person name="Chung W.-H."/>
            <person name="Park Y.S."/>
        </authorList>
    </citation>
    <scope>NUCLEOTIDE SEQUENCE [LARGE SCALE GENOMIC DNA]</scope>
    <source>
        <strain evidence="3">MME-070</strain>
    </source>
</reference>
<gene>
    <name evidence="2" type="ORF">EI983_16630</name>
</gene>
<dbReference type="SUPFAM" id="SSF52266">
    <property type="entry name" value="SGNH hydrolase"/>
    <property type="match status" value="1"/>
</dbReference>
<dbReference type="CDD" id="cd00229">
    <property type="entry name" value="SGNH_hydrolase"/>
    <property type="match status" value="1"/>
</dbReference>
<accession>A0A6I6IUS0</accession>
<evidence type="ECO:0000313" key="3">
    <source>
        <dbReference type="Proteomes" id="UP000428330"/>
    </source>
</evidence>
<dbReference type="Proteomes" id="UP000428330">
    <property type="component" value="Chromosome"/>
</dbReference>
<dbReference type="OrthoDB" id="7840049at2"/>
<protein>
    <submittedName>
        <fullName evidence="2">SGNH/GDSL hydrolase family protein</fullName>
    </submittedName>
</protein>
<feature type="domain" description="SGNH hydrolase-type esterase" evidence="1">
    <location>
        <begin position="33"/>
        <end position="211"/>
    </location>
</feature>
<sequence>MMRFLLWIPMLILVLTGCGETVTRDEPARILLMGDSLMAVHHGQGKAVSHSVEKHLGEEVVDRSVLGARMIYALPISGAAGLNIPKQYRDGKWDWVILNGGGNDLWLGCGCFACAGKMNRLISEDGRQGVIPGLVSKLRQDGAKVLYVGYLRSPGMGSPIEYCKDEGDEFERRVQELAGLDGGVYFLSLADLVPHGDRSYHAIDMIHPSVKASQEIGKRIADIIGRSPG</sequence>
<keyword evidence="2" id="KW-0378">Hydrolase</keyword>
<dbReference type="Pfam" id="PF13472">
    <property type="entry name" value="Lipase_GDSL_2"/>
    <property type="match status" value="1"/>
</dbReference>
<proteinExistence type="predicted"/>
<dbReference type="InterPro" id="IPR036514">
    <property type="entry name" value="SGNH_hydro_sf"/>
</dbReference>
<evidence type="ECO:0000313" key="2">
    <source>
        <dbReference type="EMBL" id="QGX99804.1"/>
    </source>
</evidence>
<evidence type="ECO:0000259" key="1">
    <source>
        <dbReference type="Pfam" id="PF13472"/>
    </source>
</evidence>
<keyword evidence="3" id="KW-1185">Reference proteome</keyword>
<dbReference type="Gene3D" id="3.40.50.1110">
    <property type="entry name" value="SGNH hydrolase"/>
    <property type="match status" value="1"/>
</dbReference>
<dbReference type="GO" id="GO:0016788">
    <property type="term" value="F:hydrolase activity, acting on ester bonds"/>
    <property type="evidence" value="ECO:0007669"/>
    <property type="project" value="UniProtKB-ARBA"/>
</dbReference>
<dbReference type="PROSITE" id="PS51257">
    <property type="entry name" value="PROKAR_LIPOPROTEIN"/>
    <property type="match status" value="1"/>
</dbReference>
<name>A0A6I6IUS0_9RHOB</name>
<dbReference type="InterPro" id="IPR013830">
    <property type="entry name" value="SGNH_hydro"/>
</dbReference>
<dbReference type="EMBL" id="CP034348">
    <property type="protein sequence ID" value="QGX99804.1"/>
    <property type="molecule type" value="Genomic_DNA"/>
</dbReference>
<organism evidence="2 3">
    <name type="scientific">Roseovarius faecimaris</name>
    <dbReference type="NCBI Taxonomy" id="2494550"/>
    <lineage>
        <taxon>Bacteria</taxon>
        <taxon>Pseudomonadati</taxon>
        <taxon>Pseudomonadota</taxon>
        <taxon>Alphaproteobacteria</taxon>
        <taxon>Rhodobacterales</taxon>
        <taxon>Roseobacteraceae</taxon>
        <taxon>Roseovarius</taxon>
    </lineage>
</organism>
<dbReference type="KEGG" id="rom:EI983_16630"/>
<dbReference type="AlphaFoldDB" id="A0A6I6IUS0"/>